<evidence type="ECO:0000313" key="9">
    <source>
        <dbReference type="EMBL" id="CUR52791.1"/>
    </source>
</evidence>
<dbReference type="GO" id="GO:0003864">
    <property type="term" value="F:3-methyl-2-oxobutanoate hydroxymethyltransferase activity"/>
    <property type="evidence" value="ECO:0007669"/>
    <property type="project" value="UniProtKB-UniRule"/>
</dbReference>
<feature type="binding site" evidence="5 8">
    <location>
        <position position="113"/>
    </location>
    <ligand>
        <name>Mg(2+)</name>
        <dbReference type="ChEBI" id="CHEBI:18420"/>
    </ligand>
</feature>
<evidence type="ECO:0000256" key="1">
    <source>
        <dbReference type="ARBA" id="ARBA00005033"/>
    </source>
</evidence>
<keyword evidence="9" id="KW-0489">Methyltransferase</keyword>
<proteinExistence type="inferred from homology"/>
<evidence type="ECO:0000256" key="4">
    <source>
        <dbReference type="ARBA" id="ARBA00022993"/>
    </source>
</evidence>
<dbReference type="GO" id="GO:0000287">
    <property type="term" value="F:magnesium ion binding"/>
    <property type="evidence" value="ECO:0007669"/>
    <property type="project" value="TreeGrafter"/>
</dbReference>
<feature type="binding site" evidence="5 8">
    <location>
        <position position="43"/>
    </location>
    <ligand>
        <name>Mg(2+)</name>
        <dbReference type="ChEBI" id="CHEBI:18420"/>
    </ligand>
</feature>
<comment type="cofactor">
    <cofactor evidence="5 8">
        <name>Mg(2+)</name>
        <dbReference type="ChEBI" id="CHEBI:18420"/>
    </cofactor>
    <text evidence="5 8">Binds 1 Mg(2+) ion per subunit.</text>
</comment>
<feature type="binding site" evidence="5 7">
    <location>
        <position position="111"/>
    </location>
    <ligand>
        <name>3-methyl-2-oxobutanoate</name>
        <dbReference type="ChEBI" id="CHEBI:11851"/>
    </ligand>
</feature>
<feature type="binding site" evidence="5 7">
    <location>
        <position position="82"/>
    </location>
    <ligand>
        <name>3-methyl-2-oxobutanoate</name>
        <dbReference type="ChEBI" id="CHEBI:11851"/>
    </ligand>
</feature>
<comment type="pathway">
    <text evidence="5">Cofactor biosynthesis; coenzyme A biosynthesis.</text>
</comment>
<keyword evidence="3 5" id="KW-0808">Transferase</keyword>
<comment type="pathway">
    <text evidence="1">Cofactor biosynthesis; (R)-pantothenate biosynthesis; (R)-pantoate from 3-methyl-2-oxobutanoate: step 1/2.</text>
</comment>
<gene>
    <name evidence="5 9" type="primary">panB</name>
    <name evidence="9" type="ORF">NDEV_2029</name>
</gene>
<evidence type="ECO:0000256" key="2">
    <source>
        <dbReference type="ARBA" id="ARBA00008676"/>
    </source>
</evidence>
<dbReference type="Gene3D" id="3.20.20.60">
    <property type="entry name" value="Phosphoenolpyruvate-binding domains"/>
    <property type="match status" value="1"/>
</dbReference>
<dbReference type="GO" id="GO:0015937">
    <property type="term" value="P:coenzyme A biosynthetic process"/>
    <property type="evidence" value="ECO:0007669"/>
    <property type="project" value="UniProtKB-UniRule"/>
</dbReference>
<dbReference type="HAMAP" id="MF_00156">
    <property type="entry name" value="PanB"/>
    <property type="match status" value="1"/>
</dbReference>
<dbReference type="SUPFAM" id="SSF51621">
    <property type="entry name" value="Phosphoenolpyruvate/pyruvate domain"/>
    <property type="match status" value="1"/>
</dbReference>
<dbReference type="AlphaFoldDB" id="A0A128A626"/>
<dbReference type="EC" id="2.1.2.11" evidence="5"/>
<evidence type="ECO:0000256" key="3">
    <source>
        <dbReference type="ARBA" id="ARBA00022679"/>
    </source>
</evidence>
<sequence length="277" mass="30012">MPKSVRDILSMKNSKKITVITAYDYTTSQLCDKAGVDMVLVGDSAGMVMLGYDNTIPVTMEQMCLFTEAVARGRQNALVVADMPFMSYQSSKSQAIENAGRLIKAGADAVKLEGGVEIKDTIHAIVEIGIPVMGHIGFQPQTTTLQEGYKVQAKTKEAAMKLIDSAKSLEKAGVFSIALEMVTSEVSEIISRSISVPTIGIGSGPDCDGQVLVVHDVLGLYEKIKPKFAKRYLELSSDIVHAIESYKNDVTSGKFPGAEHSFSIDKTELERLRKEIG</sequence>
<dbReference type="CDD" id="cd06557">
    <property type="entry name" value="KPHMT-like"/>
    <property type="match status" value="1"/>
</dbReference>
<keyword evidence="5" id="KW-0963">Cytoplasm</keyword>
<dbReference type="PIRSF" id="PIRSF000388">
    <property type="entry name" value="Pantoate_hydroxy_MeTrfase"/>
    <property type="match status" value="1"/>
</dbReference>
<dbReference type="GO" id="GO:0008168">
    <property type="term" value="F:methyltransferase activity"/>
    <property type="evidence" value="ECO:0007669"/>
    <property type="project" value="UniProtKB-KW"/>
</dbReference>
<dbReference type="GO" id="GO:0015940">
    <property type="term" value="P:pantothenate biosynthetic process"/>
    <property type="evidence" value="ECO:0007669"/>
    <property type="project" value="UniProtKB-UniRule"/>
</dbReference>
<comment type="subcellular location">
    <subcellularLocation>
        <location evidence="5">Cytoplasm</location>
    </subcellularLocation>
</comment>
<comment type="catalytic activity">
    <reaction evidence="5">
        <text>(6R)-5,10-methylene-5,6,7,8-tetrahydrofolate + 3-methyl-2-oxobutanoate + H2O = 2-dehydropantoate + (6S)-5,6,7,8-tetrahydrofolate</text>
        <dbReference type="Rhea" id="RHEA:11824"/>
        <dbReference type="ChEBI" id="CHEBI:11561"/>
        <dbReference type="ChEBI" id="CHEBI:11851"/>
        <dbReference type="ChEBI" id="CHEBI:15377"/>
        <dbReference type="ChEBI" id="CHEBI:15636"/>
        <dbReference type="ChEBI" id="CHEBI:57453"/>
        <dbReference type="EC" id="2.1.2.11"/>
    </reaction>
</comment>
<evidence type="ECO:0000256" key="5">
    <source>
        <dbReference type="HAMAP-Rule" id="MF_00156"/>
    </source>
</evidence>
<organism evidence="9 10">
    <name type="scientific">Nitrosotalea devaniterrae</name>
    <dbReference type="NCBI Taxonomy" id="1078905"/>
    <lineage>
        <taxon>Archaea</taxon>
        <taxon>Nitrososphaerota</taxon>
        <taxon>Nitrososphaeria</taxon>
        <taxon>Nitrosotaleales</taxon>
        <taxon>Nitrosotaleaceae</taxon>
        <taxon>Nitrosotalea</taxon>
    </lineage>
</organism>
<dbReference type="EMBL" id="LN890280">
    <property type="protein sequence ID" value="CUR52791.1"/>
    <property type="molecule type" value="Genomic_DNA"/>
</dbReference>
<keyword evidence="5 8" id="KW-0460">Magnesium</keyword>
<dbReference type="Proteomes" id="UP000196239">
    <property type="component" value="Chromosome 1"/>
</dbReference>
<dbReference type="UniPathway" id="UPA00241"/>
<dbReference type="PANTHER" id="PTHR20881:SF0">
    <property type="entry name" value="3-METHYL-2-OXOBUTANOATE HYDROXYMETHYLTRANSFERASE"/>
    <property type="match status" value="1"/>
</dbReference>
<dbReference type="NCBIfam" id="NF001452">
    <property type="entry name" value="PRK00311.1"/>
    <property type="match status" value="1"/>
</dbReference>
<feature type="active site" description="Proton acceptor" evidence="5 6">
    <location>
        <position position="180"/>
    </location>
</feature>
<evidence type="ECO:0000256" key="6">
    <source>
        <dbReference type="PIRSR" id="PIRSR000388-1"/>
    </source>
</evidence>
<keyword evidence="4 5" id="KW-0173">Coenzyme A biosynthesis</keyword>
<dbReference type="PANTHER" id="PTHR20881">
    <property type="entry name" value="3-METHYL-2-OXOBUTANOATE HYDROXYMETHYLTRANSFERASE"/>
    <property type="match status" value="1"/>
</dbReference>
<keyword evidence="10" id="KW-1185">Reference proteome</keyword>
<evidence type="ECO:0000313" key="10">
    <source>
        <dbReference type="Proteomes" id="UP000196239"/>
    </source>
</evidence>
<dbReference type="InterPro" id="IPR003700">
    <property type="entry name" value="Pantoate_hydroxy_MeTrfase"/>
</dbReference>
<accession>A0A128A626</accession>
<keyword evidence="5 8" id="KW-0479">Metal-binding</keyword>
<comment type="subunit">
    <text evidence="5">Homodecamer; pentamer of dimers.</text>
</comment>
<evidence type="ECO:0000256" key="8">
    <source>
        <dbReference type="PIRSR" id="PIRSR000388-3"/>
    </source>
</evidence>
<evidence type="ECO:0000256" key="7">
    <source>
        <dbReference type="PIRSR" id="PIRSR000388-2"/>
    </source>
</evidence>
<comment type="function">
    <text evidence="5">Catalyzes the reversible reaction in which hydroxymethyl group from 5,10-methylenetetrahydrofolate is transferred onto alpha-ketoisovalerate to form ketopantoate.</text>
</comment>
<comment type="similarity">
    <text evidence="2 5">Belongs to the PanB family.</text>
</comment>
<protein>
    <recommendedName>
        <fullName evidence="5">3-methyl-2-oxobutanoate hydroxymethyltransferase</fullName>
        <ecNumber evidence="5">2.1.2.11</ecNumber>
    </recommendedName>
    <alternativeName>
        <fullName evidence="5">Ketopantoate hydroxymethyltransferase</fullName>
        <shortName evidence="5">KPHMT</shortName>
    </alternativeName>
</protein>
<feature type="binding site" evidence="5 7">
    <location>
        <begin position="43"/>
        <end position="44"/>
    </location>
    <ligand>
        <name>3-methyl-2-oxobutanoate</name>
        <dbReference type="ChEBI" id="CHEBI:11851"/>
    </ligand>
</feature>
<dbReference type="Pfam" id="PF02548">
    <property type="entry name" value="Pantoate_transf"/>
    <property type="match status" value="1"/>
</dbReference>
<dbReference type="GO" id="GO:0005737">
    <property type="term" value="C:cytoplasm"/>
    <property type="evidence" value="ECO:0007669"/>
    <property type="project" value="UniProtKB-SubCell"/>
</dbReference>
<reference evidence="10" key="1">
    <citation type="submission" date="2015-10" db="EMBL/GenBank/DDBJ databases">
        <authorList>
            <person name="Lehtovirta-Morley L.E."/>
            <person name="Vieille C."/>
        </authorList>
    </citation>
    <scope>NUCLEOTIDE SEQUENCE [LARGE SCALE GENOMIC DNA]</scope>
</reference>
<dbReference type="GO" id="GO:0032259">
    <property type="term" value="P:methylation"/>
    <property type="evidence" value="ECO:0007669"/>
    <property type="project" value="UniProtKB-KW"/>
</dbReference>
<dbReference type="NCBIfam" id="TIGR00222">
    <property type="entry name" value="panB"/>
    <property type="match status" value="1"/>
</dbReference>
<dbReference type="InterPro" id="IPR015813">
    <property type="entry name" value="Pyrv/PenolPyrv_kinase-like_dom"/>
</dbReference>
<feature type="binding site" evidence="5 8">
    <location>
        <position position="82"/>
    </location>
    <ligand>
        <name>Mg(2+)</name>
        <dbReference type="ChEBI" id="CHEBI:18420"/>
    </ligand>
</feature>
<dbReference type="FunFam" id="3.20.20.60:FF:000003">
    <property type="entry name" value="3-methyl-2-oxobutanoate hydroxymethyltransferase"/>
    <property type="match status" value="1"/>
</dbReference>
<dbReference type="InterPro" id="IPR040442">
    <property type="entry name" value="Pyrv_kinase-like_dom_sf"/>
</dbReference>
<name>A0A128A626_9ARCH</name>
<dbReference type="KEGG" id="ndv:NDEV_2029"/>